<dbReference type="PROSITE" id="PS00194">
    <property type="entry name" value="THIOREDOXIN_1"/>
    <property type="match status" value="1"/>
</dbReference>
<dbReference type="PANTHER" id="PTHR42852:SF13">
    <property type="entry name" value="PROTEIN DIPZ"/>
    <property type="match status" value="1"/>
</dbReference>
<dbReference type="Gene3D" id="3.40.30.10">
    <property type="entry name" value="Glutaredoxin"/>
    <property type="match status" value="1"/>
</dbReference>
<dbReference type="CDD" id="cd02966">
    <property type="entry name" value="TlpA_like_family"/>
    <property type="match status" value="1"/>
</dbReference>
<dbReference type="EMBL" id="JAWIIV010000027">
    <property type="protein sequence ID" value="MEC4722223.1"/>
    <property type="molecule type" value="Genomic_DNA"/>
</dbReference>
<organism evidence="6 7">
    <name type="scientific">Noviherbaspirillum album</name>
    <dbReference type="NCBI Taxonomy" id="3080276"/>
    <lineage>
        <taxon>Bacteria</taxon>
        <taxon>Pseudomonadati</taxon>
        <taxon>Pseudomonadota</taxon>
        <taxon>Betaproteobacteria</taxon>
        <taxon>Burkholderiales</taxon>
        <taxon>Oxalobacteraceae</taxon>
        <taxon>Noviherbaspirillum</taxon>
    </lineage>
</organism>
<evidence type="ECO:0000256" key="2">
    <source>
        <dbReference type="ARBA" id="ARBA00022748"/>
    </source>
</evidence>
<feature type="chain" id="PRO_5047456115" evidence="4">
    <location>
        <begin position="26"/>
        <end position="201"/>
    </location>
</feature>
<keyword evidence="3" id="KW-0676">Redox-active center</keyword>
<evidence type="ECO:0000313" key="6">
    <source>
        <dbReference type="EMBL" id="MEC4722223.1"/>
    </source>
</evidence>
<evidence type="ECO:0000256" key="4">
    <source>
        <dbReference type="SAM" id="SignalP"/>
    </source>
</evidence>
<dbReference type="InterPro" id="IPR050553">
    <property type="entry name" value="Thioredoxin_ResA/DsbE_sf"/>
</dbReference>
<gene>
    <name evidence="6" type="ORF">RY831_23960</name>
</gene>
<keyword evidence="2" id="KW-0201">Cytochrome c-type biogenesis</keyword>
<dbReference type="InterPro" id="IPR036249">
    <property type="entry name" value="Thioredoxin-like_sf"/>
</dbReference>
<feature type="domain" description="Thioredoxin" evidence="5">
    <location>
        <begin position="54"/>
        <end position="195"/>
    </location>
</feature>
<feature type="signal peptide" evidence="4">
    <location>
        <begin position="1"/>
        <end position="25"/>
    </location>
</feature>
<evidence type="ECO:0000256" key="3">
    <source>
        <dbReference type="ARBA" id="ARBA00023284"/>
    </source>
</evidence>
<keyword evidence="4" id="KW-0732">Signal</keyword>
<name>A0ABU6JFN5_9BURK</name>
<proteinExistence type="predicted"/>
<dbReference type="Proteomes" id="UP001352263">
    <property type="component" value="Unassembled WGS sequence"/>
</dbReference>
<dbReference type="PANTHER" id="PTHR42852">
    <property type="entry name" value="THIOL:DISULFIDE INTERCHANGE PROTEIN DSBE"/>
    <property type="match status" value="1"/>
</dbReference>
<dbReference type="InterPro" id="IPR017937">
    <property type="entry name" value="Thioredoxin_CS"/>
</dbReference>
<accession>A0ABU6JFN5</accession>
<evidence type="ECO:0000259" key="5">
    <source>
        <dbReference type="PROSITE" id="PS51352"/>
    </source>
</evidence>
<comment type="subcellular location">
    <subcellularLocation>
        <location evidence="1">Cell envelope</location>
    </subcellularLocation>
</comment>
<keyword evidence="7" id="KW-1185">Reference proteome</keyword>
<dbReference type="RefSeq" id="WP_326508901.1">
    <property type="nucleotide sequence ID" value="NZ_JAWIIV010000027.1"/>
</dbReference>
<reference evidence="6 7" key="1">
    <citation type="submission" date="2023-10" db="EMBL/GenBank/DDBJ databases">
        <title>Noviherbaspirillum sp. CPCC 100848 genome assembly.</title>
        <authorList>
            <person name="Li X.Y."/>
            <person name="Fang X.M."/>
        </authorList>
    </citation>
    <scope>NUCLEOTIDE SEQUENCE [LARGE SCALE GENOMIC DNA]</scope>
    <source>
        <strain evidence="6 7">CPCC 100848</strain>
    </source>
</reference>
<sequence length="201" mass="21966">MRRLGKKSLLSLAALVGISAGLTVALRYEATTSEVKSNEASETIKIGEQRFLRWATPREIPNISFLNDAGKTLSLMDFRGRVVLLNVWATWCPPCREEMPSLDRLNAERGGPSFEVVALSIDRDTALVGPFYREIGVKTLKGYFDSNARASAALGAFAVPATLLIDRQGREVGRALGPAEWDSAEVKALIDELTNVSPMKN</sequence>
<protein>
    <submittedName>
        <fullName evidence="6">TlpA disulfide reductase family protein</fullName>
    </submittedName>
</protein>
<dbReference type="SUPFAM" id="SSF52833">
    <property type="entry name" value="Thioredoxin-like"/>
    <property type="match status" value="1"/>
</dbReference>
<evidence type="ECO:0000256" key="1">
    <source>
        <dbReference type="ARBA" id="ARBA00004196"/>
    </source>
</evidence>
<dbReference type="PROSITE" id="PS51352">
    <property type="entry name" value="THIOREDOXIN_2"/>
    <property type="match status" value="1"/>
</dbReference>
<dbReference type="Pfam" id="PF08534">
    <property type="entry name" value="Redoxin"/>
    <property type="match status" value="1"/>
</dbReference>
<dbReference type="InterPro" id="IPR013740">
    <property type="entry name" value="Redoxin"/>
</dbReference>
<comment type="caution">
    <text evidence="6">The sequence shown here is derived from an EMBL/GenBank/DDBJ whole genome shotgun (WGS) entry which is preliminary data.</text>
</comment>
<dbReference type="InterPro" id="IPR013766">
    <property type="entry name" value="Thioredoxin_domain"/>
</dbReference>
<evidence type="ECO:0000313" key="7">
    <source>
        <dbReference type="Proteomes" id="UP001352263"/>
    </source>
</evidence>